<evidence type="ECO:0000313" key="3">
    <source>
        <dbReference type="Proteomes" id="UP001149165"/>
    </source>
</evidence>
<name>A0A9W9EUL3_9EURO</name>
<evidence type="ECO:0000256" key="1">
    <source>
        <dbReference type="SAM" id="MobiDB-lite"/>
    </source>
</evidence>
<gene>
    <name evidence="2" type="ORF">N7456_011810</name>
</gene>
<reference evidence="2" key="1">
    <citation type="submission" date="2022-11" db="EMBL/GenBank/DDBJ databases">
        <authorList>
            <person name="Petersen C."/>
        </authorList>
    </citation>
    <scope>NUCLEOTIDE SEQUENCE</scope>
    <source>
        <strain evidence="2">IBT 30069</strain>
    </source>
</reference>
<sequence length="212" mass="24153">MADGSNWGHPGRTVDERLPEIKGKIEDLLEDIREAERLPNDDVSSNMCRRFMQQQFDALDARFDDLVIRLNAEAPKKETDSNVLGTLSYIESLCHGFNQRLVECNRNIDAMEIKMLSIQETENKIASLIERLETLENQGSDDSVSWKPSSEGGSGDSQNSSVDSWEFDYEVDAENEKEAGEDESMLEIPDDERSTATEIHDDSRLKKSWCEW</sequence>
<keyword evidence="3" id="KW-1185">Reference proteome</keyword>
<comment type="caution">
    <text evidence="2">The sequence shown here is derived from an EMBL/GenBank/DDBJ whole genome shotgun (WGS) entry which is preliminary data.</text>
</comment>
<reference evidence="2" key="2">
    <citation type="journal article" date="2023" name="IMA Fungus">
        <title>Comparative genomic study of the Penicillium genus elucidates a diverse pangenome and 15 lateral gene transfer events.</title>
        <authorList>
            <person name="Petersen C."/>
            <person name="Sorensen T."/>
            <person name="Nielsen M.R."/>
            <person name="Sondergaard T.E."/>
            <person name="Sorensen J.L."/>
            <person name="Fitzpatrick D.A."/>
            <person name="Frisvad J.C."/>
            <person name="Nielsen K.L."/>
        </authorList>
    </citation>
    <scope>NUCLEOTIDE SEQUENCE</scope>
    <source>
        <strain evidence="2">IBT 30069</strain>
    </source>
</reference>
<accession>A0A9W9EUL3</accession>
<dbReference type="OrthoDB" id="10327795at2759"/>
<proteinExistence type="predicted"/>
<dbReference type="Proteomes" id="UP001149165">
    <property type="component" value="Unassembled WGS sequence"/>
</dbReference>
<protein>
    <submittedName>
        <fullName evidence="2">Uncharacterized protein</fullName>
    </submittedName>
</protein>
<feature type="compositionally biased region" description="Acidic residues" evidence="1">
    <location>
        <begin position="165"/>
        <end position="190"/>
    </location>
</feature>
<feature type="compositionally biased region" description="Basic and acidic residues" evidence="1">
    <location>
        <begin position="191"/>
        <end position="212"/>
    </location>
</feature>
<feature type="region of interest" description="Disordered" evidence="1">
    <location>
        <begin position="139"/>
        <end position="212"/>
    </location>
</feature>
<organism evidence="2 3">
    <name type="scientific">Penicillium angulare</name>
    <dbReference type="NCBI Taxonomy" id="116970"/>
    <lineage>
        <taxon>Eukaryota</taxon>
        <taxon>Fungi</taxon>
        <taxon>Dikarya</taxon>
        <taxon>Ascomycota</taxon>
        <taxon>Pezizomycotina</taxon>
        <taxon>Eurotiomycetes</taxon>
        <taxon>Eurotiomycetidae</taxon>
        <taxon>Eurotiales</taxon>
        <taxon>Aspergillaceae</taxon>
        <taxon>Penicillium</taxon>
    </lineage>
</organism>
<feature type="compositionally biased region" description="Polar residues" evidence="1">
    <location>
        <begin position="139"/>
        <end position="148"/>
    </location>
</feature>
<dbReference type="EMBL" id="JAPQKH010000007">
    <property type="protein sequence ID" value="KAJ5088194.1"/>
    <property type="molecule type" value="Genomic_DNA"/>
</dbReference>
<evidence type="ECO:0000313" key="2">
    <source>
        <dbReference type="EMBL" id="KAJ5088194.1"/>
    </source>
</evidence>
<dbReference type="AlphaFoldDB" id="A0A9W9EUL3"/>